<feature type="domain" description="ZAD" evidence="8">
    <location>
        <begin position="10"/>
        <end position="79"/>
    </location>
</feature>
<dbReference type="GO" id="GO:0031519">
    <property type="term" value="C:PcG protein complex"/>
    <property type="evidence" value="ECO:0007669"/>
    <property type="project" value="TreeGrafter"/>
</dbReference>
<dbReference type="Pfam" id="PF07776">
    <property type="entry name" value="zf-AD"/>
    <property type="match status" value="1"/>
</dbReference>
<feature type="domain" description="C2H2-type" evidence="7">
    <location>
        <begin position="160"/>
        <end position="187"/>
    </location>
</feature>
<keyword evidence="1 6" id="KW-0479">Metal-binding</keyword>
<dbReference type="FunFam" id="3.30.160.60:FF:000100">
    <property type="entry name" value="Zinc finger 45-like"/>
    <property type="match status" value="1"/>
</dbReference>
<dbReference type="OrthoDB" id="7752550at2759"/>
<accession>A0A9J6BA30</accession>
<feature type="domain" description="C2H2-type" evidence="7">
    <location>
        <begin position="219"/>
        <end position="247"/>
    </location>
</feature>
<evidence type="ECO:0000259" key="8">
    <source>
        <dbReference type="PROSITE" id="PS51915"/>
    </source>
</evidence>
<feature type="binding site" evidence="6">
    <location>
        <position position="52"/>
    </location>
    <ligand>
        <name>Zn(2+)</name>
        <dbReference type="ChEBI" id="CHEBI:29105"/>
    </ligand>
</feature>
<dbReference type="InterPro" id="IPR012934">
    <property type="entry name" value="Znf_AD"/>
</dbReference>
<dbReference type="SMART" id="SM00868">
    <property type="entry name" value="zf-AD"/>
    <property type="match status" value="1"/>
</dbReference>
<dbReference type="PROSITE" id="PS00028">
    <property type="entry name" value="ZINC_FINGER_C2H2_1"/>
    <property type="match status" value="6"/>
</dbReference>
<feature type="binding site" evidence="6">
    <location>
        <position position="12"/>
    </location>
    <ligand>
        <name>Zn(2+)</name>
        <dbReference type="ChEBI" id="CHEBI:29105"/>
    </ligand>
</feature>
<dbReference type="GO" id="GO:0000785">
    <property type="term" value="C:chromatin"/>
    <property type="evidence" value="ECO:0007669"/>
    <property type="project" value="TreeGrafter"/>
</dbReference>
<feature type="domain" description="C2H2-type" evidence="7">
    <location>
        <begin position="305"/>
        <end position="334"/>
    </location>
</feature>
<dbReference type="SUPFAM" id="SSF57716">
    <property type="entry name" value="Glucocorticoid receptor-like (DNA-binding domain)"/>
    <property type="match status" value="1"/>
</dbReference>
<dbReference type="GO" id="GO:0005667">
    <property type="term" value="C:transcription regulator complex"/>
    <property type="evidence" value="ECO:0007669"/>
    <property type="project" value="TreeGrafter"/>
</dbReference>
<dbReference type="SMART" id="SM00355">
    <property type="entry name" value="ZnF_C2H2"/>
    <property type="match status" value="7"/>
</dbReference>
<protein>
    <recommendedName>
        <fullName evidence="11">Zinc finger protein</fullName>
    </recommendedName>
</protein>
<evidence type="ECO:0000313" key="9">
    <source>
        <dbReference type="EMBL" id="KAG5666440.1"/>
    </source>
</evidence>
<evidence type="ECO:0008006" key="11">
    <source>
        <dbReference type="Google" id="ProtNLM"/>
    </source>
</evidence>
<feature type="binding site" evidence="6">
    <location>
        <position position="15"/>
    </location>
    <ligand>
        <name>Zn(2+)</name>
        <dbReference type="ChEBI" id="CHEBI:29105"/>
    </ligand>
</feature>
<keyword evidence="4 6" id="KW-0862">Zinc</keyword>
<evidence type="ECO:0000259" key="7">
    <source>
        <dbReference type="PROSITE" id="PS50157"/>
    </source>
</evidence>
<evidence type="ECO:0000256" key="1">
    <source>
        <dbReference type="ARBA" id="ARBA00022723"/>
    </source>
</evidence>
<evidence type="ECO:0000256" key="4">
    <source>
        <dbReference type="ARBA" id="ARBA00022833"/>
    </source>
</evidence>
<dbReference type="EMBL" id="JADBJN010000004">
    <property type="protein sequence ID" value="KAG5666440.1"/>
    <property type="molecule type" value="Genomic_DNA"/>
</dbReference>
<keyword evidence="10" id="KW-1185">Reference proteome</keyword>
<dbReference type="Gene3D" id="3.30.160.60">
    <property type="entry name" value="Classic Zinc Finger"/>
    <property type="match status" value="4"/>
</dbReference>
<feature type="domain" description="C2H2-type" evidence="7">
    <location>
        <begin position="277"/>
        <end position="301"/>
    </location>
</feature>
<evidence type="ECO:0000256" key="2">
    <source>
        <dbReference type="ARBA" id="ARBA00022737"/>
    </source>
</evidence>
<evidence type="ECO:0000256" key="6">
    <source>
        <dbReference type="PROSITE-ProRule" id="PRU01263"/>
    </source>
</evidence>
<evidence type="ECO:0000256" key="5">
    <source>
        <dbReference type="PROSITE-ProRule" id="PRU00042"/>
    </source>
</evidence>
<dbReference type="PROSITE" id="PS50157">
    <property type="entry name" value="ZINC_FINGER_C2H2_2"/>
    <property type="match status" value="6"/>
</dbReference>
<name>A0A9J6BA30_POLVA</name>
<feature type="domain" description="C2H2-type" evidence="7">
    <location>
        <begin position="248"/>
        <end position="277"/>
    </location>
</feature>
<dbReference type="Pfam" id="PF00096">
    <property type="entry name" value="zf-C2H2"/>
    <property type="match status" value="2"/>
</dbReference>
<keyword evidence="2" id="KW-0677">Repeat</keyword>
<dbReference type="Proteomes" id="UP001107558">
    <property type="component" value="Chromosome 4"/>
</dbReference>
<dbReference type="GO" id="GO:0000978">
    <property type="term" value="F:RNA polymerase II cis-regulatory region sequence-specific DNA binding"/>
    <property type="evidence" value="ECO:0007669"/>
    <property type="project" value="TreeGrafter"/>
</dbReference>
<evidence type="ECO:0000313" key="10">
    <source>
        <dbReference type="Proteomes" id="UP001107558"/>
    </source>
</evidence>
<comment type="caution">
    <text evidence="9">The sequence shown here is derived from an EMBL/GenBank/DDBJ whole genome shotgun (WGS) entry which is preliminary data.</text>
</comment>
<dbReference type="GO" id="GO:0000981">
    <property type="term" value="F:DNA-binding transcription factor activity, RNA polymerase II-specific"/>
    <property type="evidence" value="ECO:0007669"/>
    <property type="project" value="TreeGrafter"/>
</dbReference>
<sequence>MEKVIVETLEYCRICLRKVPRLVAINKEIQENFLSITQIKLIESPNYSNLICTLCERKLKNAKNFRSELIENETNLRNELENFSVDHQKKEFYQENETNLETTQSFTLEIEKISPYSKIKPKKFKSFLNKKIICEYCSKLVIKNYYQSHIQRLHLGIKNFTCDCCGKSFFKKSSLASHMHLHLNSRPFKCSHDGCEKSFLSSTALGTHIRFHHTTFNEYVCKTCLKGYKQKRLLEEHIRSKHTGQRIFKCSFDGCESAYFSMSAVRKHLKSHEFENVTCEMCGKIYKNLSSLNAHVRLSHSKIEFKCEIEKCEKIFKSKCFLKNHLKSHERIKVKNNWINIQI</sequence>
<gene>
    <name evidence="9" type="ORF">PVAND_014468</name>
</gene>
<organism evidence="9 10">
    <name type="scientific">Polypedilum vanderplanki</name>
    <name type="common">Sleeping chironomid midge</name>
    <dbReference type="NCBI Taxonomy" id="319348"/>
    <lineage>
        <taxon>Eukaryota</taxon>
        <taxon>Metazoa</taxon>
        <taxon>Ecdysozoa</taxon>
        <taxon>Arthropoda</taxon>
        <taxon>Hexapoda</taxon>
        <taxon>Insecta</taxon>
        <taxon>Pterygota</taxon>
        <taxon>Neoptera</taxon>
        <taxon>Endopterygota</taxon>
        <taxon>Diptera</taxon>
        <taxon>Nematocera</taxon>
        <taxon>Chironomoidea</taxon>
        <taxon>Chironomidae</taxon>
        <taxon>Chironominae</taxon>
        <taxon>Polypedilum</taxon>
        <taxon>Polypedilum</taxon>
    </lineage>
</organism>
<evidence type="ECO:0000256" key="3">
    <source>
        <dbReference type="ARBA" id="ARBA00022771"/>
    </source>
</evidence>
<dbReference type="InterPro" id="IPR036236">
    <property type="entry name" value="Znf_C2H2_sf"/>
</dbReference>
<dbReference type="AlphaFoldDB" id="A0A9J6BA30"/>
<reference evidence="9" key="1">
    <citation type="submission" date="2021-03" db="EMBL/GenBank/DDBJ databases">
        <title>Chromosome level genome of the anhydrobiotic midge Polypedilum vanderplanki.</title>
        <authorList>
            <person name="Yoshida Y."/>
            <person name="Kikawada T."/>
            <person name="Gusev O."/>
        </authorList>
    </citation>
    <scope>NUCLEOTIDE SEQUENCE</scope>
    <source>
        <strain evidence="9">NIAS01</strain>
        <tissue evidence="9">Whole body or cell culture</tissue>
    </source>
</reference>
<feature type="binding site" evidence="6">
    <location>
        <position position="55"/>
    </location>
    <ligand>
        <name>Zn(2+)</name>
        <dbReference type="ChEBI" id="CHEBI:29105"/>
    </ligand>
</feature>
<dbReference type="SUPFAM" id="SSF57667">
    <property type="entry name" value="beta-beta-alpha zinc fingers"/>
    <property type="match status" value="4"/>
</dbReference>
<dbReference type="PANTHER" id="PTHR14003:SF19">
    <property type="entry name" value="YY2 TRANSCRIPTION FACTOR"/>
    <property type="match status" value="1"/>
</dbReference>
<dbReference type="GO" id="GO:0008270">
    <property type="term" value="F:zinc ion binding"/>
    <property type="evidence" value="ECO:0007669"/>
    <property type="project" value="UniProtKB-UniRule"/>
</dbReference>
<proteinExistence type="predicted"/>
<keyword evidence="3 5" id="KW-0863">Zinc-finger</keyword>
<feature type="domain" description="C2H2-type" evidence="7">
    <location>
        <begin position="188"/>
        <end position="218"/>
    </location>
</feature>
<dbReference type="InterPro" id="IPR013087">
    <property type="entry name" value="Znf_C2H2_type"/>
</dbReference>
<dbReference type="PROSITE" id="PS51915">
    <property type="entry name" value="ZAD"/>
    <property type="match status" value="1"/>
</dbReference>
<dbReference type="PANTHER" id="PTHR14003">
    <property type="entry name" value="TRANSCRIPTIONAL REPRESSOR PROTEIN YY"/>
    <property type="match status" value="1"/>
</dbReference>